<protein>
    <submittedName>
        <fullName evidence="4">Class II aldolase/adducin family protein</fullName>
    </submittedName>
</protein>
<dbReference type="InterPro" id="IPR050197">
    <property type="entry name" value="Aldolase_class_II_sugar_metab"/>
</dbReference>
<evidence type="ECO:0000256" key="2">
    <source>
        <dbReference type="ARBA" id="ARBA00023239"/>
    </source>
</evidence>
<dbReference type="PANTHER" id="PTHR22789:SF0">
    <property type="entry name" value="3-OXO-TETRONATE 4-PHOSPHATE DECARBOXYLASE-RELATED"/>
    <property type="match status" value="1"/>
</dbReference>
<dbReference type="SUPFAM" id="SSF53639">
    <property type="entry name" value="AraD/HMP-PK domain-like"/>
    <property type="match status" value="1"/>
</dbReference>
<gene>
    <name evidence="4" type="ORF">ACFFGY_03380</name>
</gene>
<dbReference type="EMBL" id="JBHLUN010000002">
    <property type="protein sequence ID" value="MFC0407275.1"/>
    <property type="molecule type" value="Genomic_DNA"/>
</dbReference>
<sequence length="246" mass="26926">MTEHDADEARIADLVTASHILAHEGILDSFGHVSTRSTADPERFFIPRAMPPALVARGDVVEVGLDGRAVELDAPRLNGERFIHAEIYRARPEVQSVIHTHDLAVIPFTLSRTPLRPVVVQAGFLPPETPVFEIRDVCGHLPLRGMLVTNPTLGKALAGRLSCHPVVLMRGHGNTVVGASVREATVRTIYTHINARAQAAAMQMGSGEVIALDEAELAFNAQENFDAGRPWENYRVRMLRARAREG</sequence>
<dbReference type="RefSeq" id="WP_377042971.1">
    <property type="nucleotide sequence ID" value="NZ_JBHLUN010000002.1"/>
</dbReference>
<evidence type="ECO:0000313" key="4">
    <source>
        <dbReference type="EMBL" id="MFC0407275.1"/>
    </source>
</evidence>
<keyword evidence="2" id="KW-0456">Lyase</keyword>
<evidence type="ECO:0000313" key="5">
    <source>
        <dbReference type="Proteomes" id="UP001589865"/>
    </source>
</evidence>
<keyword evidence="5" id="KW-1185">Reference proteome</keyword>
<dbReference type="InterPro" id="IPR001303">
    <property type="entry name" value="Aldolase_II/adducin_N"/>
</dbReference>
<dbReference type="Pfam" id="PF00596">
    <property type="entry name" value="Aldolase_II"/>
    <property type="match status" value="1"/>
</dbReference>
<dbReference type="Proteomes" id="UP001589865">
    <property type="component" value="Unassembled WGS sequence"/>
</dbReference>
<comment type="caution">
    <text evidence="4">The sequence shown here is derived from an EMBL/GenBank/DDBJ whole genome shotgun (WGS) entry which is preliminary data.</text>
</comment>
<reference evidence="4 5" key="1">
    <citation type="submission" date="2024-09" db="EMBL/GenBank/DDBJ databases">
        <authorList>
            <person name="Sun Q."/>
            <person name="Mori K."/>
        </authorList>
    </citation>
    <scope>NUCLEOTIDE SEQUENCE [LARGE SCALE GENOMIC DNA]</scope>
    <source>
        <strain evidence="4 5">TBRC 5777</strain>
    </source>
</reference>
<proteinExistence type="predicted"/>
<evidence type="ECO:0000259" key="3">
    <source>
        <dbReference type="SMART" id="SM01007"/>
    </source>
</evidence>
<name>A0ABV6JPK7_9PROT</name>
<feature type="domain" description="Class II aldolase/adducin N-terminal" evidence="3">
    <location>
        <begin position="12"/>
        <end position="199"/>
    </location>
</feature>
<organism evidence="4 5">
    <name type="scientific">Roseomonas elaeocarpi</name>
    <dbReference type="NCBI Taxonomy" id="907779"/>
    <lineage>
        <taxon>Bacteria</taxon>
        <taxon>Pseudomonadati</taxon>
        <taxon>Pseudomonadota</taxon>
        <taxon>Alphaproteobacteria</taxon>
        <taxon>Acetobacterales</taxon>
        <taxon>Roseomonadaceae</taxon>
        <taxon>Roseomonas</taxon>
    </lineage>
</organism>
<keyword evidence="1" id="KW-0479">Metal-binding</keyword>
<evidence type="ECO:0000256" key="1">
    <source>
        <dbReference type="ARBA" id="ARBA00022723"/>
    </source>
</evidence>
<dbReference type="SMART" id="SM01007">
    <property type="entry name" value="Aldolase_II"/>
    <property type="match status" value="1"/>
</dbReference>
<dbReference type="Gene3D" id="3.40.225.10">
    <property type="entry name" value="Class II aldolase/adducin N-terminal domain"/>
    <property type="match status" value="1"/>
</dbReference>
<dbReference type="InterPro" id="IPR036409">
    <property type="entry name" value="Aldolase_II/adducin_N_sf"/>
</dbReference>
<dbReference type="PANTHER" id="PTHR22789">
    <property type="entry name" value="FUCULOSE PHOSPHATE ALDOLASE"/>
    <property type="match status" value="1"/>
</dbReference>
<accession>A0ABV6JPK7</accession>